<dbReference type="Pfam" id="PF13450">
    <property type="entry name" value="NAD_binding_8"/>
    <property type="match status" value="1"/>
</dbReference>
<evidence type="ECO:0000259" key="7">
    <source>
        <dbReference type="Pfam" id="PF01593"/>
    </source>
</evidence>
<dbReference type="PRINTS" id="PR00420">
    <property type="entry name" value="RNGMNOXGNASE"/>
</dbReference>
<dbReference type="PANTHER" id="PTHR10742">
    <property type="entry name" value="FLAVIN MONOAMINE OXIDASE"/>
    <property type="match status" value="1"/>
</dbReference>
<keyword evidence="9" id="KW-1185">Reference proteome</keyword>
<keyword evidence="5" id="KW-0073">Auxin biosynthesis</keyword>
<dbReference type="Pfam" id="PF01593">
    <property type="entry name" value="Amino_oxidase"/>
    <property type="match status" value="1"/>
</dbReference>
<dbReference type="GO" id="GO:0050361">
    <property type="term" value="F:tryptophan 2-monooxygenase activity"/>
    <property type="evidence" value="ECO:0007669"/>
    <property type="project" value="UniProtKB-EC"/>
</dbReference>
<dbReference type="InterPro" id="IPR036188">
    <property type="entry name" value="FAD/NAD-bd_sf"/>
</dbReference>
<evidence type="ECO:0000313" key="9">
    <source>
        <dbReference type="Proteomes" id="UP000184074"/>
    </source>
</evidence>
<evidence type="ECO:0000256" key="5">
    <source>
        <dbReference type="ARBA" id="ARBA00023070"/>
    </source>
</evidence>
<dbReference type="InterPro" id="IPR050281">
    <property type="entry name" value="Flavin_monoamine_oxidase"/>
</dbReference>
<dbReference type="AlphaFoldDB" id="A0A1M5NQY2"/>
<dbReference type="STRING" id="1508389.SAMN05444003_1537"/>
<accession>A0A1M5NQY2</accession>
<name>A0A1M5NQY2_9RHOB</name>
<comment type="similarity">
    <text evidence="2">Belongs to the tryptophan 2-monooxygenase family.</text>
</comment>
<dbReference type="RefSeq" id="WP_242649005.1">
    <property type="nucleotide sequence ID" value="NZ_FQXB01000001.1"/>
</dbReference>
<dbReference type="Gene3D" id="3.90.660.10">
    <property type="match status" value="1"/>
</dbReference>
<comment type="pathway">
    <text evidence="1">Plant hormone metabolism; auxin biosynthesis.</text>
</comment>
<reference evidence="8 9" key="1">
    <citation type="submission" date="2016-11" db="EMBL/GenBank/DDBJ databases">
        <authorList>
            <person name="Jaros S."/>
            <person name="Januszkiewicz K."/>
            <person name="Wedrychowicz H."/>
        </authorList>
    </citation>
    <scope>NUCLEOTIDE SEQUENCE [LARGE SCALE GENOMIC DNA]</scope>
    <source>
        <strain evidence="8 9">DSM 28715</strain>
    </source>
</reference>
<dbReference type="InterPro" id="IPR002937">
    <property type="entry name" value="Amino_oxidase"/>
</dbReference>
<comment type="catalytic activity">
    <reaction evidence="6">
        <text>L-tryptophan + O2 = indole-3-acetamide + CO2 + H2O</text>
        <dbReference type="Rhea" id="RHEA:16165"/>
        <dbReference type="ChEBI" id="CHEBI:15377"/>
        <dbReference type="ChEBI" id="CHEBI:15379"/>
        <dbReference type="ChEBI" id="CHEBI:16031"/>
        <dbReference type="ChEBI" id="CHEBI:16526"/>
        <dbReference type="ChEBI" id="CHEBI:57912"/>
        <dbReference type="EC" id="1.13.12.3"/>
    </reaction>
</comment>
<evidence type="ECO:0000256" key="1">
    <source>
        <dbReference type="ARBA" id="ARBA00004814"/>
    </source>
</evidence>
<evidence type="ECO:0000256" key="3">
    <source>
        <dbReference type="ARBA" id="ARBA00012535"/>
    </source>
</evidence>
<dbReference type="SUPFAM" id="SSF54373">
    <property type="entry name" value="FAD-linked reductases, C-terminal domain"/>
    <property type="match status" value="1"/>
</dbReference>
<evidence type="ECO:0000256" key="4">
    <source>
        <dbReference type="ARBA" id="ARBA00017871"/>
    </source>
</evidence>
<feature type="domain" description="Amine oxidase" evidence="7">
    <location>
        <begin position="176"/>
        <end position="417"/>
    </location>
</feature>
<evidence type="ECO:0000256" key="2">
    <source>
        <dbReference type="ARBA" id="ARBA00005833"/>
    </source>
</evidence>
<dbReference type="Proteomes" id="UP000184074">
    <property type="component" value="Unassembled WGS sequence"/>
</dbReference>
<dbReference type="EMBL" id="FQXB01000001">
    <property type="protein sequence ID" value="SHG91579.1"/>
    <property type="molecule type" value="Genomic_DNA"/>
</dbReference>
<dbReference type="Gene3D" id="3.50.50.60">
    <property type="entry name" value="FAD/NAD(P)-binding domain"/>
    <property type="match status" value="1"/>
</dbReference>
<evidence type="ECO:0000256" key="6">
    <source>
        <dbReference type="ARBA" id="ARBA00047321"/>
    </source>
</evidence>
<gene>
    <name evidence="8" type="ORF">SAMN05444003_1537</name>
</gene>
<dbReference type="GO" id="GO:0009851">
    <property type="term" value="P:auxin biosynthetic process"/>
    <property type="evidence" value="ECO:0007669"/>
    <property type="project" value="UniProtKB-KW"/>
</dbReference>
<protein>
    <recommendedName>
        <fullName evidence="4">Tryptophan 2-monooxygenase</fullName>
        <ecNumber evidence="3">1.13.12.3</ecNumber>
    </recommendedName>
</protein>
<evidence type="ECO:0000313" key="8">
    <source>
        <dbReference type="EMBL" id="SHG91579.1"/>
    </source>
</evidence>
<proteinExistence type="inferred from homology"/>
<organism evidence="8 9">
    <name type="scientific">Cognatiyoonia sediminum</name>
    <dbReference type="NCBI Taxonomy" id="1508389"/>
    <lineage>
        <taxon>Bacteria</taxon>
        <taxon>Pseudomonadati</taxon>
        <taxon>Pseudomonadota</taxon>
        <taxon>Alphaproteobacteria</taxon>
        <taxon>Rhodobacterales</taxon>
        <taxon>Paracoccaceae</taxon>
        <taxon>Cognatiyoonia</taxon>
    </lineage>
</organism>
<sequence>MVGRVMESLSQDPDVIVIGAGAAGLSAAKALRAAGLVTNVLEAANHVGGRCVTDTTTFSTPFDRGGSWMHSANINPLARQAEAVDARLHKTEWSLTAAHCFDRTLEGEDFADYSAYEDVIWNVASGVKEGTVDTTVDAALPFSPWKAPAKHLISTMDGADADMISLHDTAAYDWGDDSDWLVEGGYGAFVARMHADVPVKCGCPVTEIRHGGATPEVVTPEGTLSAEQVVVTVSTGVLGAERIRFEPSLPVDTLRAIDQLPNGLLNKVGIEFDPVWQEAVLGDRFDFHANSDQFVTLFFGFYGTGLATGFIGGRCADQLEQDGPGAATALCRDSLRSFFGSDIEKMILKTTETAWRSDPLTLGSYSYAKPGGAGARQMLATPVNDRLFFAGEATMPHSYSTVHGAWLSGQRVAQEILAVRSKGN</sequence>
<dbReference type="PANTHER" id="PTHR10742:SF410">
    <property type="entry name" value="LYSINE-SPECIFIC HISTONE DEMETHYLASE 2"/>
    <property type="match status" value="1"/>
</dbReference>
<dbReference type="SUPFAM" id="SSF51905">
    <property type="entry name" value="FAD/NAD(P)-binding domain"/>
    <property type="match status" value="1"/>
</dbReference>
<dbReference type="EC" id="1.13.12.3" evidence="3"/>